<sequence length="84" mass="9248">MPTVPQYQRQSQTQTAPVMTSNLRVPENPLVQGIQQAADTSINMMADAKRKADVALSQDALLQFNQFGDDQFNNPDNGLITKQG</sequence>
<evidence type="ECO:0000313" key="2">
    <source>
        <dbReference type="EMBL" id="ROG90338.1"/>
    </source>
</evidence>
<proteinExistence type="predicted"/>
<accession>A0A422ZJP4</accession>
<evidence type="ECO:0000256" key="1">
    <source>
        <dbReference type="SAM" id="MobiDB-lite"/>
    </source>
</evidence>
<name>A0A422ZJP4_KLEPN</name>
<dbReference type="EMBL" id="MPYG04000179">
    <property type="protein sequence ID" value="ROG90338.1"/>
    <property type="molecule type" value="Genomic_DNA"/>
</dbReference>
<protein>
    <submittedName>
        <fullName evidence="2">Uncharacterized protein</fullName>
    </submittedName>
</protein>
<gene>
    <name evidence="2" type="ORF">BL124_00023785</name>
</gene>
<reference evidence="2 3" key="1">
    <citation type="submission" date="2018-10" db="EMBL/GenBank/DDBJ databases">
        <authorList>
            <person name="Vanduin D."/>
            <person name="Fouts D."/>
            <person name="Wright M."/>
            <person name="Sutton G."/>
            <person name="Nguyen K."/>
            <person name="Kreiswirth B."/>
            <person name="Chen L."/>
            <person name="Rojas L."/>
            <person name="Hujer A."/>
            <person name="Hujer K."/>
            <person name="Bonomo R."/>
            <person name="Adams M."/>
        </authorList>
    </citation>
    <scope>NUCLEOTIDE SEQUENCE [LARGE SCALE GENOMIC DNA]</scope>
    <source>
        <strain evidence="2 3">CRK0165</strain>
    </source>
</reference>
<evidence type="ECO:0000313" key="3">
    <source>
        <dbReference type="Proteomes" id="UP000283322"/>
    </source>
</evidence>
<comment type="caution">
    <text evidence="2">The sequence shown here is derived from an EMBL/GenBank/DDBJ whole genome shotgun (WGS) entry which is preliminary data.</text>
</comment>
<dbReference type="Proteomes" id="UP000283322">
    <property type="component" value="Unassembled WGS sequence"/>
</dbReference>
<feature type="region of interest" description="Disordered" evidence="1">
    <location>
        <begin position="1"/>
        <end position="22"/>
    </location>
</feature>
<dbReference type="AlphaFoldDB" id="A0A422ZJP4"/>
<organism evidence="2 3">
    <name type="scientific">Klebsiella pneumoniae</name>
    <dbReference type="NCBI Taxonomy" id="573"/>
    <lineage>
        <taxon>Bacteria</taxon>
        <taxon>Pseudomonadati</taxon>
        <taxon>Pseudomonadota</taxon>
        <taxon>Gammaproteobacteria</taxon>
        <taxon>Enterobacterales</taxon>
        <taxon>Enterobacteriaceae</taxon>
        <taxon>Klebsiella/Raoultella group</taxon>
        <taxon>Klebsiella</taxon>
        <taxon>Klebsiella pneumoniae complex</taxon>
    </lineage>
</organism>
<feature type="non-terminal residue" evidence="2">
    <location>
        <position position="84"/>
    </location>
</feature>